<protein>
    <recommendedName>
        <fullName evidence="2">VOC domain-containing protein</fullName>
    </recommendedName>
</protein>
<reference evidence="4" key="1">
    <citation type="journal article" date="2019" name="Int. J. Syst. Evol. Microbiol.">
        <title>The Global Catalogue of Microorganisms (GCM) 10K type strain sequencing project: providing services to taxonomists for standard genome sequencing and annotation.</title>
        <authorList>
            <consortium name="The Broad Institute Genomics Platform"/>
            <consortium name="The Broad Institute Genome Sequencing Center for Infectious Disease"/>
            <person name="Wu L."/>
            <person name="Ma J."/>
        </authorList>
    </citation>
    <scope>NUCLEOTIDE SEQUENCE [LARGE SCALE GENOMIC DNA]</scope>
    <source>
        <strain evidence="4">CGMCC 1.12606</strain>
    </source>
</reference>
<name>A0ABQ1QR59_9FLAO</name>
<gene>
    <name evidence="3" type="ORF">GCM10011361_04640</name>
</gene>
<dbReference type="PROSITE" id="PS51819">
    <property type="entry name" value="VOC"/>
    <property type="match status" value="1"/>
</dbReference>
<evidence type="ECO:0000259" key="2">
    <source>
        <dbReference type="PROSITE" id="PS51819"/>
    </source>
</evidence>
<dbReference type="Gene3D" id="3.10.180.10">
    <property type="entry name" value="2,3-Dihydroxybiphenyl 1,2-Dioxygenase, domain 1"/>
    <property type="match status" value="1"/>
</dbReference>
<feature type="domain" description="VOC" evidence="2">
    <location>
        <begin position="24"/>
        <end position="145"/>
    </location>
</feature>
<sequence length="147" mass="16770">MKYTFFIALMLSIQVALAQEISFRIDHYSMVVKDLEKTGDFYASVLGLKDIPHPTRAEGFRWFTIDGVAQLHLIRKESILGNRSKSEHLCLSTAGLDNLIESLERQNIPFWDWEGNSGKVTLRADGVRQIYLQDPEGNWIEVNDAAQ</sequence>
<keyword evidence="4" id="KW-1185">Reference proteome</keyword>
<proteinExistence type="predicted"/>
<dbReference type="Proteomes" id="UP000625780">
    <property type="component" value="Unassembled WGS sequence"/>
</dbReference>
<dbReference type="InterPro" id="IPR004360">
    <property type="entry name" value="Glyas_Fos-R_dOase_dom"/>
</dbReference>
<dbReference type="SUPFAM" id="SSF54593">
    <property type="entry name" value="Glyoxalase/Bleomycin resistance protein/Dihydroxybiphenyl dioxygenase"/>
    <property type="match status" value="1"/>
</dbReference>
<evidence type="ECO:0000256" key="1">
    <source>
        <dbReference type="SAM" id="SignalP"/>
    </source>
</evidence>
<dbReference type="InterPro" id="IPR037523">
    <property type="entry name" value="VOC_core"/>
</dbReference>
<dbReference type="Pfam" id="PF00903">
    <property type="entry name" value="Glyoxalase"/>
    <property type="match status" value="1"/>
</dbReference>
<evidence type="ECO:0000313" key="3">
    <source>
        <dbReference type="EMBL" id="GGD40592.1"/>
    </source>
</evidence>
<dbReference type="EMBL" id="BMFH01000001">
    <property type="protein sequence ID" value="GGD40592.1"/>
    <property type="molecule type" value="Genomic_DNA"/>
</dbReference>
<evidence type="ECO:0000313" key="4">
    <source>
        <dbReference type="Proteomes" id="UP000625780"/>
    </source>
</evidence>
<keyword evidence="1" id="KW-0732">Signal</keyword>
<organism evidence="3 4">
    <name type="scientific">Muriicola marianensis</name>
    <dbReference type="NCBI Taxonomy" id="1324801"/>
    <lineage>
        <taxon>Bacteria</taxon>
        <taxon>Pseudomonadati</taxon>
        <taxon>Bacteroidota</taxon>
        <taxon>Flavobacteriia</taxon>
        <taxon>Flavobacteriales</taxon>
        <taxon>Flavobacteriaceae</taxon>
        <taxon>Muriicola</taxon>
    </lineage>
</organism>
<feature type="chain" id="PRO_5047049396" description="VOC domain-containing protein" evidence="1">
    <location>
        <begin position="19"/>
        <end position="147"/>
    </location>
</feature>
<comment type="caution">
    <text evidence="3">The sequence shown here is derived from an EMBL/GenBank/DDBJ whole genome shotgun (WGS) entry which is preliminary data.</text>
</comment>
<dbReference type="RefSeq" id="WP_188369091.1">
    <property type="nucleotide sequence ID" value="NZ_BMFH01000001.1"/>
</dbReference>
<dbReference type="InterPro" id="IPR029068">
    <property type="entry name" value="Glyas_Bleomycin-R_OHBP_Dase"/>
</dbReference>
<feature type="signal peptide" evidence="1">
    <location>
        <begin position="1"/>
        <end position="18"/>
    </location>
</feature>
<accession>A0ABQ1QR59</accession>